<dbReference type="PANTHER" id="PTHR32179:SF3">
    <property type="entry name" value="NICOTINATE-NUCLEOTIDE PYROPHOSPHORYLASE [CARBOXYLATING]"/>
    <property type="match status" value="1"/>
</dbReference>
<dbReference type="InterPro" id="IPR004393">
    <property type="entry name" value="NadC"/>
</dbReference>
<evidence type="ECO:0000259" key="14">
    <source>
        <dbReference type="Pfam" id="PF01729"/>
    </source>
</evidence>
<dbReference type="InterPro" id="IPR022412">
    <property type="entry name" value="Quinolinate_PRibosylTrfase_N"/>
</dbReference>
<feature type="binding site" evidence="13">
    <location>
        <position position="163"/>
    </location>
    <ligand>
        <name>substrate</name>
    </ligand>
</feature>
<dbReference type="InterPro" id="IPR027277">
    <property type="entry name" value="NadC/ModD"/>
</dbReference>
<evidence type="ECO:0000256" key="13">
    <source>
        <dbReference type="PIRSR" id="PIRSR006250-1"/>
    </source>
</evidence>
<dbReference type="CDD" id="cd01572">
    <property type="entry name" value="QPRTase"/>
    <property type="match status" value="1"/>
</dbReference>
<comment type="function">
    <text evidence="1">Involved in the catabolism of quinolinic acid (QA).</text>
</comment>
<evidence type="ECO:0000313" key="16">
    <source>
        <dbReference type="EMBL" id="SDN72199.1"/>
    </source>
</evidence>
<keyword evidence="6" id="KW-0662">Pyridine nucleotide biosynthesis</keyword>
<feature type="domain" description="Quinolinate phosphoribosyl transferase N-terminal" evidence="15">
    <location>
        <begin position="22"/>
        <end position="106"/>
    </location>
</feature>
<dbReference type="UniPathway" id="UPA00253">
    <property type="reaction ID" value="UER00331"/>
</dbReference>
<evidence type="ECO:0000256" key="1">
    <source>
        <dbReference type="ARBA" id="ARBA00003237"/>
    </source>
</evidence>
<dbReference type="AlphaFoldDB" id="A0A1H0DQ57"/>
<comment type="subunit">
    <text evidence="4">Hexamer formed by 3 homodimers.</text>
</comment>
<evidence type="ECO:0000313" key="17">
    <source>
        <dbReference type="Proteomes" id="UP000198778"/>
    </source>
</evidence>
<evidence type="ECO:0000256" key="5">
    <source>
        <dbReference type="ARBA" id="ARBA00011944"/>
    </source>
</evidence>
<keyword evidence="7 12" id="KW-0328">Glycosyltransferase</keyword>
<dbReference type="Pfam" id="PF01729">
    <property type="entry name" value="QRPTase_C"/>
    <property type="match status" value="1"/>
</dbReference>
<comment type="pathway">
    <text evidence="2">Cofactor biosynthesis; NAD(+) biosynthesis; nicotinate D-ribonucleotide from quinolinate: step 1/1.</text>
</comment>
<feature type="binding site" evidence="13">
    <location>
        <begin position="258"/>
        <end position="260"/>
    </location>
    <ligand>
        <name>substrate</name>
    </ligand>
</feature>
<dbReference type="SUPFAM" id="SSF51690">
    <property type="entry name" value="Nicotinate/Quinolinate PRTase C-terminal domain-like"/>
    <property type="match status" value="1"/>
</dbReference>
<dbReference type="PANTHER" id="PTHR32179">
    <property type="entry name" value="NICOTINATE-NUCLEOTIDE PYROPHOSPHORYLASE [CARBOXYLATING]"/>
    <property type="match status" value="1"/>
</dbReference>
<evidence type="ECO:0000256" key="2">
    <source>
        <dbReference type="ARBA" id="ARBA00004893"/>
    </source>
</evidence>
<keyword evidence="8 12" id="KW-0808">Transferase</keyword>
<dbReference type="EMBL" id="FNIL01000003">
    <property type="protein sequence ID" value="SDN72199.1"/>
    <property type="molecule type" value="Genomic_DNA"/>
</dbReference>
<accession>A0A1H0DQ57</accession>
<evidence type="ECO:0000259" key="15">
    <source>
        <dbReference type="Pfam" id="PF02749"/>
    </source>
</evidence>
<dbReference type="GO" id="GO:0034213">
    <property type="term" value="P:quinolinate catabolic process"/>
    <property type="evidence" value="ECO:0007669"/>
    <property type="project" value="TreeGrafter"/>
</dbReference>
<evidence type="ECO:0000256" key="8">
    <source>
        <dbReference type="ARBA" id="ARBA00022679"/>
    </source>
</evidence>
<evidence type="ECO:0000256" key="12">
    <source>
        <dbReference type="PIRNR" id="PIRNR006250"/>
    </source>
</evidence>
<dbReference type="RefSeq" id="WP_090841912.1">
    <property type="nucleotide sequence ID" value="NZ_FNIL01000003.1"/>
</dbReference>
<dbReference type="FunFam" id="3.20.20.70:FF:000030">
    <property type="entry name" value="Nicotinate-nucleotide pyrophosphorylase, carboxylating"/>
    <property type="match status" value="1"/>
</dbReference>
<evidence type="ECO:0000256" key="4">
    <source>
        <dbReference type="ARBA" id="ARBA00011218"/>
    </source>
</evidence>
<comment type="catalytic activity">
    <reaction evidence="10">
        <text>nicotinate beta-D-ribonucleotide + CO2 + diphosphate = quinolinate + 5-phospho-alpha-D-ribose 1-diphosphate + 2 H(+)</text>
        <dbReference type="Rhea" id="RHEA:12733"/>
        <dbReference type="ChEBI" id="CHEBI:15378"/>
        <dbReference type="ChEBI" id="CHEBI:16526"/>
        <dbReference type="ChEBI" id="CHEBI:29959"/>
        <dbReference type="ChEBI" id="CHEBI:33019"/>
        <dbReference type="ChEBI" id="CHEBI:57502"/>
        <dbReference type="ChEBI" id="CHEBI:58017"/>
        <dbReference type="EC" id="2.4.2.19"/>
    </reaction>
</comment>
<evidence type="ECO:0000256" key="7">
    <source>
        <dbReference type="ARBA" id="ARBA00022676"/>
    </source>
</evidence>
<dbReference type="Gene3D" id="3.90.1170.20">
    <property type="entry name" value="Quinolinate phosphoribosyl transferase, N-terminal domain"/>
    <property type="match status" value="1"/>
</dbReference>
<dbReference type="OrthoDB" id="9782546at2"/>
<dbReference type="Gene3D" id="3.20.20.70">
    <property type="entry name" value="Aldolase class I"/>
    <property type="match status" value="1"/>
</dbReference>
<dbReference type="PIRSF" id="PIRSF006250">
    <property type="entry name" value="NadC_ModD"/>
    <property type="match status" value="1"/>
</dbReference>
<dbReference type="FunFam" id="3.90.1170.20:FF:000001">
    <property type="entry name" value="Nicotinate-nucleotide diphosphorylase (Carboxylating)"/>
    <property type="match status" value="1"/>
</dbReference>
<feature type="binding site" evidence="13">
    <location>
        <position position="153"/>
    </location>
    <ligand>
        <name>substrate</name>
    </ligand>
</feature>
<dbReference type="GO" id="GO:0005737">
    <property type="term" value="C:cytoplasm"/>
    <property type="evidence" value="ECO:0007669"/>
    <property type="project" value="TreeGrafter"/>
</dbReference>
<keyword evidence="17" id="KW-1185">Reference proteome</keyword>
<evidence type="ECO:0000256" key="11">
    <source>
        <dbReference type="ARBA" id="ARBA00069173"/>
    </source>
</evidence>
<dbReference type="SUPFAM" id="SSF54675">
    <property type="entry name" value="Nicotinate/Quinolinate PRTase N-terminal domain-like"/>
    <property type="match status" value="1"/>
</dbReference>
<evidence type="ECO:0000256" key="3">
    <source>
        <dbReference type="ARBA" id="ARBA00009400"/>
    </source>
</evidence>
<dbReference type="InterPro" id="IPR002638">
    <property type="entry name" value="Quinolinate_PRibosylTrfase_C"/>
</dbReference>
<evidence type="ECO:0000256" key="6">
    <source>
        <dbReference type="ARBA" id="ARBA00022642"/>
    </source>
</evidence>
<dbReference type="InterPro" id="IPR013785">
    <property type="entry name" value="Aldolase_TIM"/>
</dbReference>
<reference evidence="17" key="1">
    <citation type="submission" date="2016-10" db="EMBL/GenBank/DDBJ databases">
        <authorList>
            <person name="Varghese N."/>
            <person name="Submissions S."/>
        </authorList>
    </citation>
    <scope>NUCLEOTIDE SEQUENCE [LARGE SCALE GENOMIC DNA]</scope>
    <source>
        <strain evidence="17">CGMCC 1.10369</strain>
    </source>
</reference>
<evidence type="ECO:0000256" key="10">
    <source>
        <dbReference type="ARBA" id="ARBA00047445"/>
    </source>
</evidence>
<organism evidence="16 17">
    <name type="scientific">Alkalicoccus daliensis</name>
    <dbReference type="NCBI Taxonomy" id="745820"/>
    <lineage>
        <taxon>Bacteria</taxon>
        <taxon>Bacillati</taxon>
        <taxon>Bacillota</taxon>
        <taxon>Bacilli</taxon>
        <taxon>Bacillales</taxon>
        <taxon>Bacillaceae</taxon>
        <taxon>Alkalicoccus</taxon>
    </lineage>
</organism>
<proteinExistence type="inferred from homology"/>
<evidence type="ECO:0000256" key="9">
    <source>
        <dbReference type="ARBA" id="ARBA00033102"/>
    </source>
</evidence>
<protein>
    <recommendedName>
        <fullName evidence="11">Probable nicotinate-nucleotide pyrophosphorylase [carboxylating]</fullName>
        <ecNumber evidence="5">2.4.2.19</ecNumber>
    </recommendedName>
    <alternativeName>
        <fullName evidence="9">Quinolinate phosphoribosyltransferase [decarboxylating]</fullName>
    </alternativeName>
</protein>
<dbReference type="Pfam" id="PF02749">
    <property type="entry name" value="QRPTase_N"/>
    <property type="match status" value="1"/>
</dbReference>
<feature type="domain" description="Quinolinate phosphoribosyl transferase C-terminal" evidence="14">
    <location>
        <begin position="108"/>
        <end position="272"/>
    </location>
</feature>
<feature type="binding site" evidence="13">
    <location>
        <begin position="237"/>
        <end position="239"/>
    </location>
    <ligand>
        <name>substrate</name>
    </ligand>
</feature>
<feature type="binding site" evidence="13">
    <location>
        <position position="96"/>
    </location>
    <ligand>
        <name>substrate</name>
    </ligand>
</feature>
<gene>
    <name evidence="16" type="ORF">SAMN04488053_10340</name>
</gene>
<comment type="similarity">
    <text evidence="3 12">Belongs to the NadC/ModD family.</text>
</comment>
<dbReference type="GO" id="GO:0004514">
    <property type="term" value="F:nicotinate-nucleotide diphosphorylase (carboxylating) activity"/>
    <property type="evidence" value="ECO:0007669"/>
    <property type="project" value="UniProtKB-EC"/>
</dbReference>
<sequence length="295" mass="32235">MNLISLREKLKEYFNEDIGFGDITAEAVLNNEIGGAQIIVKEPGVFFGELIIKEGFALIDPSLEIQFYKRDGEEVVSHEAVAEITGSCRSILTGERVILNLIQRLSGIATFTRAAVEEVEGTGVQITDTRKTTPGLRMMEKAAVRAGGGKNHRARLDDALLIKENHIAAAGSIKEAVYKAKKRAGHMLKIEVEVENEKEVLEAVEASPDVIMFDNCTPAQAKKWALLVPEEINTEISGGLAPGMLREAAETGVDFLSIGALTHSAGILDMSLLLTMRNDDSQHADAERKKNYEFI</sequence>
<dbReference type="Proteomes" id="UP000198778">
    <property type="component" value="Unassembled WGS sequence"/>
</dbReference>
<name>A0A1H0DQ57_9BACI</name>
<dbReference type="InterPro" id="IPR036068">
    <property type="entry name" value="Nicotinate_pribotase-like_C"/>
</dbReference>
<dbReference type="EC" id="2.4.2.19" evidence="5"/>
<dbReference type="GO" id="GO:0009435">
    <property type="term" value="P:NAD+ biosynthetic process"/>
    <property type="evidence" value="ECO:0007669"/>
    <property type="project" value="UniProtKB-UniPathway"/>
</dbReference>
<feature type="binding site" evidence="13">
    <location>
        <position position="214"/>
    </location>
    <ligand>
        <name>substrate</name>
    </ligand>
</feature>
<feature type="binding site" evidence="13">
    <location>
        <begin position="129"/>
        <end position="131"/>
    </location>
    <ligand>
        <name>substrate</name>
    </ligand>
</feature>
<dbReference type="InterPro" id="IPR037128">
    <property type="entry name" value="Quinolinate_PRibosylTase_N_sf"/>
</dbReference>
<feature type="binding site" evidence="13">
    <location>
        <position position="193"/>
    </location>
    <ligand>
        <name>substrate</name>
    </ligand>
</feature>
<dbReference type="STRING" id="745820.SAMN04488053_10340"/>
<dbReference type="NCBIfam" id="TIGR00078">
    <property type="entry name" value="nadC"/>
    <property type="match status" value="1"/>
</dbReference>